<dbReference type="InterPro" id="IPR029058">
    <property type="entry name" value="AB_hydrolase_fold"/>
</dbReference>
<keyword evidence="7 11" id="KW-0963">Cytoplasm</keyword>
<evidence type="ECO:0000313" key="16">
    <source>
        <dbReference type="Proteomes" id="UP000003843"/>
    </source>
</evidence>
<proteinExistence type="inferred from homology"/>
<evidence type="ECO:0000256" key="12">
    <source>
        <dbReference type="PIRSR" id="PIRSR006431-1"/>
    </source>
</evidence>
<feature type="active site" description="Proton donor" evidence="12">
    <location>
        <position position="324"/>
    </location>
</feature>
<keyword evidence="8 11" id="KW-0645">Protease</keyword>
<sequence>MVFIAIFRHLPFGAACVSCVMLRVGMFGLSEAIWEKMMYEIKQPFHSGYLQVSEIHQIYWEESGNPDGVPVIFLHGGPGAGASPECRGFFNPDVFRIVIIDQRGCGRSRPYACAEDNTTWDLVADIEKVREMLGIEKWLVFGGSWGSTLSLAYAQTHPERVKGLVLRGIFLCRPSETAWLNEAGGVSRIYPEQWQKFVAPIAENRRNRLIEAYHGLLFHQDEEVCLSAAKAWADWESYLIRFEPEDVDEDAYASLSIARLENHYFVNGGWLQDDKAILNNIGKIRHIPTVIVQGRYDLCTPMQSAWELSKAFPEAELRVVQAGHCAFDPPLADALVQAVEDIFPRLL</sequence>
<accession>D0WAK0</accession>
<evidence type="ECO:0000256" key="7">
    <source>
        <dbReference type="ARBA" id="ARBA00022490"/>
    </source>
</evidence>
<dbReference type="NCBIfam" id="TIGR01249">
    <property type="entry name" value="pro_imino_pep_1"/>
    <property type="match status" value="1"/>
</dbReference>
<dbReference type="Proteomes" id="UP000003843">
    <property type="component" value="Unassembled WGS sequence"/>
</dbReference>
<dbReference type="PIRSF" id="PIRSF006431">
    <property type="entry name" value="Pept_S33"/>
    <property type="match status" value="1"/>
</dbReference>
<comment type="similarity">
    <text evidence="3 11 13">Belongs to the peptidase S33 family.</text>
</comment>
<dbReference type="GO" id="GO:0005737">
    <property type="term" value="C:cytoplasm"/>
    <property type="evidence" value="ECO:0007669"/>
    <property type="project" value="UniProtKB-SubCell"/>
</dbReference>
<evidence type="ECO:0000256" key="4">
    <source>
        <dbReference type="ARBA" id="ARBA00012568"/>
    </source>
</evidence>
<dbReference type="PRINTS" id="PR00111">
    <property type="entry name" value="ABHYDROLASE"/>
</dbReference>
<dbReference type="AlphaFoldDB" id="D0WAK0"/>
<comment type="caution">
    <text evidence="15">The sequence shown here is derived from an EMBL/GenBank/DDBJ whole genome shotgun (WGS) entry which is preliminary data.</text>
</comment>
<evidence type="ECO:0000256" key="10">
    <source>
        <dbReference type="ARBA" id="ARBA00029605"/>
    </source>
</evidence>
<dbReference type="GO" id="GO:0004177">
    <property type="term" value="F:aminopeptidase activity"/>
    <property type="evidence" value="ECO:0007669"/>
    <property type="project" value="UniProtKB-UniRule"/>
</dbReference>
<dbReference type="Gene3D" id="3.40.50.1820">
    <property type="entry name" value="alpha/beta hydrolase"/>
    <property type="match status" value="1"/>
</dbReference>
<dbReference type="InterPro" id="IPR005944">
    <property type="entry name" value="Pro_iminopeptidase"/>
</dbReference>
<evidence type="ECO:0000256" key="3">
    <source>
        <dbReference type="ARBA" id="ARBA00010088"/>
    </source>
</evidence>
<gene>
    <name evidence="15" type="primary">pip</name>
    <name evidence="15" type="ORF">NEILACOT_04571</name>
</gene>
<comment type="subcellular location">
    <subcellularLocation>
        <location evidence="2 11">Cytoplasm</location>
    </subcellularLocation>
</comment>
<evidence type="ECO:0000256" key="9">
    <source>
        <dbReference type="ARBA" id="ARBA00022801"/>
    </source>
</evidence>
<dbReference type="InterPro" id="IPR000073">
    <property type="entry name" value="AB_hydrolase_1"/>
</dbReference>
<keyword evidence="6 11" id="KW-0031">Aminopeptidase</keyword>
<evidence type="ECO:0000256" key="2">
    <source>
        <dbReference type="ARBA" id="ARBA00004496"/>
    </source>
</evidence>
<dbReference type="PANTHER" id="PTHR43722:SF1">
    <property type="entry name" value="PROLINE IMINOPEPTIDASE"/>
    <property type="match status" value="1"/>
</dbReference>
<evidence type="ECO:0000259" key="14">
    <source>
        <dbReference type="Pfam" id="PF00561"/>
    </source>
</evidence>
<dbReference type="GO" id="GO:0006508">
    <property type="term" value="P:proteolysis"/>
    <property type="evidence" value="ECO:0007669"/>
    <property type="project" value="UniProtKB-KW"/>
</dbReference>
<dbReference type="PANTHER" id="PTHR43722">
    <property type="entry name" value="PROLINE IMINOPEPTIDASE"/>
    <property type="match status" value="1"/>
</dbReference>
<dbReference type="EMBL" id="ACEQ02000018">
    <property type="protein sequence ID" value="EEZ75340.1"/>
    <property type="molecule type" value="Genomic_DNA"/>
</dbReference>
<feature type="domain" description="AB hydrolase-1" evidence="14">
    <location>
        <begin position="70"/>
        <end position="328"/>
    </location>
</feature>
<dbReference type="Pfam" id="PF00561">
    <property type="entry name" value="Abhydrolase_1"/>
    <property type="match status" value="1"/>
</dbReference>
<evidence type="ECO:0000256" key="11">
    <source>
        <dbReference type="PIRNR" id="PIRNR006431"/>
    </source>
</evidence>
<comment type="catalytic activity">
    <reaction evidence="1 11 13">
        <text>Release of N-terminal proline from a peptide.</text>
        <dbReference type="EC" id="3.4.11.5"/>
    </reaction>
</comment>
<protein>
    <recommendedName>
        <fullName evidence="5 11">Proline iminopeptidase</fullName>
        <shortName evidence="11">PIP</shortName>
        <ecNumber evidence="4 11">3.4.11.5</ecNumber>
    </recommendedName>
    <alternativeName>
        <fullName evidence="10 11">Prolyl aminopeptidase</fullName>
    </alternativeName>
</protein>
<evidence type="ECO:0000256" key="6">
    <source>
        <dbReference type="ARBA" id="ARBA00022438"/>
    </source>
</evidence>
<feature type="active site" evidence="12">
    <location>
        <position position="297"/>
    </location>
</feature>
<reference evidence="15 16" key="1">
    <citation type="submission" date="2009-10" db="EMBL/GenBank/DDBJ databases">
        <authorList>
            <person name="Weinstock G."/>
            <person name="Sodergren E."/>
            <person name="Clifton S."/>
            <person name="Fulton L."/>
            <person name="Fulton B."/>
            <person name="Courtney L."/>
            <person name="Fronick C."/>
            <person name="Harrison M."/>
            <person name="Strong C."/>
            <person name="Farmer C."/>
            <person name="Delahaunty K."/>
            <person name="Markovic C."/>
            <person name="Hall O."/>
            <person name="Minx P."/>
            <person name="Tomlinson C."/>
            <person name="Mitreva M."/>
            <person name="Nelson J."/>
            <person name="Hou S."/>
            <person name="Wollam A."/>
            <person name="Pepin K.H."/>
            <person name="Johnson M."/>
            <person name="Bhonagiri V."/>
            <person name="Nash W.E."/>
            <person name="Warren W."/>
            <person name="Chinwalla A."/>
            <person name="Mardis E.R."/>
            <person name="Wilson R.K."/>
        </authorList>
    </citation>
    <scope>NUCLEOTIDE SEQUENCE [LARGE SCALE GENOMIC DNA]</scope>
    <source>
        <strain evidence="15 16">ATCC 23970</strain>
    </source>
</reference>
<evidence type="ECO:0000256" key="5">
    <source>
        <dbReference type="ARBA" id="ARBA00021843"/>
    </source>
</evidence>
<dbReference type="ESTHER" id="neigo-pip">
    <property type="family name" value="Proline_iminopeptidase"/>
</dbReference>
<evidence type="ECO:0000256" key="1">
    <source>
        <dbReference type="ARBA" id="ARBA00001585"/>
    </source>
</evidence>
<dbReference type="InterPro" id="IPR002410">
    <property type="entry name" value="Peptidase_S33"/>
</dbReference>
<dbReference type="SUPFAM" id="SSF53474">
    <property type="entry name" value="alpha/beta-Hydrolases"/>
    <property type="match status" value="1"/>
</dbReference>
<feature type="active site" description="Nucleophile" evidence="12">
    <location>
        <position position="144"/>
    </location>
</feature>
<evidence type="ECO:0000313" key="15">
    <source>
        <dbReference type="EMBL" id="EEZ75340.1"/>
    </source>
</evidence>
<keyword evidence="9 11" id="KW-0378">Hydrolase</keyword>
<evidence type="ECO:0000256" key="8">
    <source>
        <dbReference type="ARBA" id="ARBA00022670"/>
    </source>
</evidence>
<evidence type="ECO:0000256" key="13">
    <source>
        <dbReference type="RuleBase" id="RU003421"/>
    </source>
</evidence>
<dbReference type="PRINTS" id="PR00793">
    <property type="entry name" value="PROAMNOPTASE"/>
</dbReference>
<organism evidence="15 16">
    <name type="scientific">Neisseria lactamica ATCC 23970</name>
    <dbReference type="NCBI Taxonomy" id="546265"/>
    <lineage>
        <taxon>Bacteria</taxon>
        <taxon>Pseudomonadati</taxon>
        <taxon>Pseudomonadota</taxon>
        <taxon>Betaproteobacteria</taxon>
        <taxon>Neisseriales</taxon>
        <taxon>Neisseriaceae</taxon>
        <taxon>Neisseria</taxon>
    </lineage>
</organism>
<dbReference type="EC" id="3.4.11.5" evidence="4 11"/>
<dbReference type="MEROPS" id="S33.001"/>
<name>D0WAK0_NEILA</name>